<organism evidence="1 2">
    <name type="scientific">Rubritalea spongiae</name>
    <dbReference type="NCBI Taxonomy" id="430797"/>
    <lineage>
        <taxon>Bacteria</taxon>
        <taxon>Pseudomonadati</taxon>
        <taxon>Verrucomicrobiota</taxon>
        <taxon>Verrucomicrobiia</taxon>
        <taxon>Verrucomicrobiales</taxon>
        <taxon>Rubritaleaceae</taxon>
        <taxon>Rubritalea</taxon>
    </lineage>
</organism>
<evidence type="ECO:0000313" key="1">
    <source>
        <dbReference type="EMBL" id="MFD2275497.1"/>
    </source>
</evidence>
<reference evidence="2" key="1">
    <citation type="journal article" date="2019" name="Int. J. Syst. Evol. Microbiol.">
        <title>The Global Catalogue of Microorganisms (GCM) 10K type strain sequencing project: providing services to taxonomists for standard genome sequencing and annotation.</title>
        <authorList>
            <consortium name="The Broad Institute Genomics Platform"/>
            <consortium name="The Broad Institute Genome Sequencing Center for Infectious Disease"/>
            <person name="Wu L."/>
            <person name="Ma J."/>
        </authorList>
    </citation>
    <scope>NUCLEOTIDE SEQUENCE [LARGE SCALE GENOMIC DNA]</scope>
    <source>
        <strain evidence="2">JCM 16545</strain>
    </source>
</reference>
<dbReference type="RefSeq" id="WP_377092717.1">
    <property type="nucleotide sequence ID" value="NZ_JBHSJM010000001.1"/>
</dbReference>
<proteinExistence type="predicted"/>
<sequence length="170" mass="19223">MESYEILRNAFKETSPKVVASELGVSLSLVYKWSQDQSDTGSGSRNPIDRVVNIYELTQHQGIIEHLAERCGGYFVRNPESHCQKGFQYLPATNAIVGQFSNLLTRISTAALDNSITSDEAEEIRQVWDQLKGYAEGFVRCCEEGDFEIMHERPDTPQNTALEEPKQTLY</sequence>
<name>A0ABW5DZM9_9BACT</name>
<comment type="caution">
    <text evidence="1">The sequence shown here is derived from an EMBL/GenBank/DDBJ whole genome shotgun (WGS) entry which is preliminary data.</text>
</comment>
<accession>A0ABW5DZM9</accession>
<protein>
    <recommendedName>
        <fullName evidence="3">Transcriptional regulator</fullName>
    </recommendedName>
</protein>
<dbReference type="Proteomes" id="UP001597297">
    <property type="component" value="Unassembled WGS sequence"/>
</dbReference>
<evidence type="ECO:0008006" key="3">
    <source>
        <dbReference type="Google" id="ProtNLM"/>
    </source>
</evidence>
<evidence type="ECO:0000313" key="2">
    <source>
        <dbReference type="Proteomes" id="UP001597297"/>
    </source>
</evidence>
<dbReference type="EMBL" id="JBHUJC010000010">
    <property type="protein sequence ID" value="MFD2275497.1"/>
    <property type="molecule type" value="Genomic_DNA"/>
</dbReference>
<keyword evidence="2" id="KW-1185">Reference proteome</keyword>
<gene>
    <name evidence="1" type="ORF">ACFSQZ_03355</name>
</gene>